<comment type="function">
    <text evidence="10">Component of the FACT complex, a general chromatin factor that acts to reorganize nucleosomes. The FACT complex is involved in multiple processes that require DNA as a template such as mRNA elongation, DNA replication and DNA repair. During transcription elongation the FACT complex acts as a histone chaperone that both destabilizes and restores nucleosomal structure. It facilitates the passage of RNA polymerase II and transcription by promoting the dissociation of one histone H2A-H2B dimer from the nucleosome, then subsequently promotes the reestablishment of the nucleosome following the passage of RNA polymerase II.</text>
</comment>
<keyword evidence="9 10" id="KW-0539">Nucleus</keyword>
<evidence type="ECO:0000256" key="6">
    <source>
        <dbReference type="ARBA" id="ARBA00023015"/>
    </source>
</evidence>
<dbReference type="OrthoDB" id="75754at2759"/>
<feature type="compositionally biased region" description="Low complexity" evidence="11">
    <location>
        <begin position="355"/>
        <end position="364"/>
    </location>
</feature>
<sequence>MSDESLHSVVEKRDGTALCVAVADVLKVEGDDVATWRQTVQFLEEALVVAKLHQAEHEKAAAMGGAPDENLLMTIIKTPCIMPKGKLEIDFGETNLTIKGKDFTVTTPYDNVDAMLKLPRDDPVKKKTAAVVSYEFVLRLENPVAHRKTTLKYIAFEVCATSAMIPDENIVFHLESLQEDPLLEDKQLHEAVEMFLDKLVTRAAMIKPGTGRQNVRYVSTHGGSFVKCYRKTTSGLLYFLPEGLCFLNPPLFLSRKEVSSIAPGRETAMHLRTFDLVVEVADAPNVEFSMVEKEEIPSITEFVNNFSLLKASDERSESTGGSGATVKTEDDSDEEDSDFVMEEDSETDEDYDELSGSAYSGSDNSDSDSDGEVAMGPDDDDEGPLGPFPDQVDMEDI</sequence>
<feature type="domain" description="Histone chaperone RTT106/FACT complex subunit SPT16-like middle" evidence="12">
    <location>
        <begin position="223"/>
        <end position="313"/>
    </location>
</feature>
<evidence type="ECO:0000256" key="9">
    <source>
        <dbReference type="ARBA" id="ARBA00023242"/>
    </source>
</evidence>
<organism evidence="13 14">
    <name type="scientific">Achlya hypogyna</name>
    <name type="common">Oomycete</name>
    <name type="synonym">Protoachlya hypogyna</name>
    <dbReference type="NCBI Taxonomy" id="1202772"/>
    <lineage>
        <taxon>Eukaryota</taxon>
        <taxon>Sar</taxon>
        <taxon>Stramenopiles</taxon>
        <taxon>Oomycota</taxon>
        <taxon>Saprolegniomycetes</taxon>
        <taxon>Saprolegniales</taxon>
        <taxon>Achlyaceae</taxon>
        <taxon>Achlya</taxon>
    </lineage>
</organism>
<feature type="region of interest" description="Disordered" evidence="11">
    <location>
        <begin position="313"/>
        <end position="397"/>
    </location>
</feature>
<evidence type="ECO:0000259" key="12">
    <source>
        <dbReference type="SMART" id="SM01287"/>
    </source>
</evidence>
<comment type="similarity">
    <text evidence="2 10">Belongs to the SSRP1 family.</text>
</comment>
<keyword evidence="14" id="KW-1185">Reference proteome</keyword>
<evidence type="ECO:0000256" key="1">
    <source>
        <dbReference type="ARBA" id="ARBA00006159"/>
    </source>
</evidence>
<evidence type="ECO:0000256" key="4">
    <source>
        <dbReference type="ARBA" id="ARBA00022705"/>
    </source>
</evidence>
<accession>A0A1V9ZAW9</accession>
<dbReference type="InterPro" id="IPR050454">
    <property type="entry name" value="RTT106/SSRP1_HistChap/FACT"/>
</dbReference>
<keyword evidence="5 10" id="KW-0227">DNA damage</keyword>
<feature type="compositionally biased region" description="Acidic residues" evidence="11">
    <location>
        <begin position="365"/>
        <end position="383"/>
    </location>
</feature>
<dbReference type="PRINTS" id="PR00887">
    <property type="entry name" value="SSRCOGNITION"/>
</dbReference>
<evidence type="ECO:0000313" key="13">
    <source>
        <dbReference type="EMBL" id="OQR95067.1"/>
    </source>
</evidence>
<dbReference type="Pfam" id="PF08512">
    <property type="entry name" value="Rttp106-like_middle"/>
    <property type="match status" value="1"/>
</dbReference>
<dbReference type="SMART" id="SM01287">
    <property type="entry name" value="Rtt106"/>
    <property type="match status" value="1"/>
</dbReference>
<comment type="similarity">
    <text evidence="1">Belongs to the RTT106 family.</text>
</comment>
<evidence type="ECO:0000256" key="11">
    <source>
        <dbReference type="SAM" id="MobiDB-lite"/>
    </source>
</evidence>
<dbReference type="Gene3D" id="2.30.29.150">
    <property type="match status" value="1"/>
</dbReference>
<dbReference type="GO" id="GO:0005634">
    <property type="term" value="C:nucleus"/>
    <property type="evidence" value="ECO:0007669"/>
    <property type="project" value="UniProtKB-SubCell"/>
</dbReference>
<keyword evidence="3 10" id="KW-0158">Chromosome</keyword>
<dbReference type="GO" id="GO:0005694">
    <property type="term" value="C:chromosome"/>
    <property type="evidence" value="ECO:0007669"/>
    <property type="project" value="UniProtKB-SubCell"/>
</dbReference>
<keyword evidence="6 10" id="KW-0805">Transcription regulation</keyword>
<dbReference type="InterPro" id="IPR048993">
    <property type="entry name" value="SSRP1-like_PH1"/>
</dbReference>
<dbReference type="GO" id="GO:0006260">
    <property type="term" value="P:DNA replication"/>
    <property type="evidence" value="ECO:0007669"/>
    <property type="project" value="UniProtKB-KW"/>
</dbReference>
<protein>
    <recommendedName>
        <fullName evidence="10">FACT complex subunit SSRP1</fullName>
    </recommendedName>
</protein>
<dbReference type="GO" id="GO:0042393">
    <property type="term" value="F:histone binding"/>
    <property type="evidence" value="ECO:0007669"/>
    <property type="project" value="TreeGrafter"/>
</dbReference>
<dbReference type="EMBL" id="JNBR01000337">
    <property type="protein sequence ID" value="OQR95067.1"/>
    <property type="molecule type" value="Genomic_DNA"/>
</dbReference>
<dbReference type="GO" id="GO:0003677">
    <property type="term" value="F:DNA binding"/>
    <property type="evidence" value="ECO:0007669"/>
    <property type="project" value="InterPro"/>
</dbReference>
<dbReference type="Proteomes" id="UP000243579">
    <property type="component" value="Unassembled WGS sequence"/>
</dbReference>
<evidence type="ECO:0000313" key="14">
    <source>
        <dbReference type="Proteomes" id="UP000243579"/>
    </source>
</evidence>
<evidence type="ECO:0000256" key="2">
    <source>
        <dbReference type="ARBA" id="ARBA00010060"/>
    </source>
</evidence>
<keyword evidence="7 10" id="KW-0804">Transcription</keyword>
<evidence type="ECO:0000256" key="7">
    <source>
        <dbReference type="ARBA" id="ARBA00023163"/>
    </source>
</evidence>
<dbReference type="PANTHER" id="PTHR45849:SF3">
    <property type="entry name" value="HISTONE CHAPERONE RTT106"/>
    <property type="match status" value="1"/>
</dbReference>
<dbReference type="InterPro" id="IPR000969">
    <property type="entry name" value="SSRP1/POB3"/>
</dbReference>
<evidence type="ECO:0000256" key="5">
    <source>
        <dbReference type="ARBA" id="ARBA00022763"/>
    </source>
</evidence>
<proteinExistence type="inferred from homology"/>
<dbReference type="STRING" id="1202772.A0A1V9ZAW9"/>
<evidence type="ECO:0000256" key="8">
    <source>
        <dbReference type="ARBA" id="ARBA00023204"/>
    </source>
</evidence>
<dbReference type="AlphaFoldDB" id="A0A1V9ZAW9"/>
<dbReference type="InterPro" id="IPR013719">
    <property type="entry name" value="RTT106/SPT16-like_middle_dom"/>
</dbReference>
<dbReference type="Pfam" id="PF21103">
    <property type="entry name" value="PH1_SSRP1-like"/>
    <property type="match status" value="1"/>
</dbReference>
<dbReference type="SUPFAM" id="SSF50729">
    <property type="entry name" value="PH domain-like"/>
    <property type="match status" value="1"/>
</dbReference>
<keyword evidence="4 10" id="KW-0235">DNA replication</keyword>
<dbReference type="GO" id="GO:0006281">
    <property type="term" value="P:DNA repair"/>
    <property type="evidence" value="ECO:0007669"/>
    <property type="project" value="UniProtKB-KW"/>
</dbReference>
<dbReference type="InterPro" id="IPR011993">
    <property type="entry name" value="PH-like_dom_sf"/>
</dbReference>
<feature type="compositionally biased region" description="Acidic residues" evidence="11">
    <location>
        <begin position="330"/>
        <end position="353"/>
    </location>
</feature>
<dbReference type="PANTHER" id="PTHR45849">
    <property type="entry name" value="FACT COMPLEX SUBUNIT SSRP1"/>
    <property type="match status" value="1"/>
</dbReference>
<comment type="subcellular location">
    <subcellularLocation>
        <location evidence="10">Nucleus</location>
    </subcellularLocation>
    <subcellularLocation>
        <location evidence="10">Chromosome</location>
    </subcellularLocation>
</comment>
<gene>
    <name evidence="13" type="ORF">ACHHYP_00476</name>
</gene>
<dbReference type="GO" id="GO:0031491">
    <property type="term" value="F:nucleosome binding"/>
    <property type="evidence" value="ECO:0007669"/>
    <property type="project" value="TreeGrafter"/>
</dbReference>
<reference evidence="13 14" key="1">
    <citation type="journal article" date="2014" name="Genome Biol. Evol.">
        <title>The secreted proteins of Achlya hypogyna and Thraustotheca clavata identify the ancestral oomycete secretome and reveal gene acquisitions by horizontal gene transfer.</title>
        <authorList>
            <person name="Misner I."/>
            <person name="Blouin N."/>
            <person name="Leonard G."/>
            <person name="Richards T.A."/>
            <person name="Lane C.E."/>
        </authorList>
    </citation>
    <scope>NUCLEOTIDE SEQUENCE [LARGE SCALE GENOMIC DNA]</scope>
    <source>
        <strain evidence="13 14">ATCC 48635</strain>
    </source>
</reference>
<dbReference type="Gene3D" id="2.30.29.30">
    <property type="entry name" value="Pleckstrin-homology domain (PH domain)/Phosphotyrosine-binding domain (PTB)"/>
    <property type="match status" value="1"/>
</dbReference>
<keyword evidence="8 10" id="KW-0234">DNA repair</keyword>
<name>A0A1V9ZAW9_ACHHY</name>
<comment type="caution">
    <text evidence="13">The sequence shown here is derived from an EMBL/GenBank/DDBJ whole genome shotgun (WGS) entry which is preliminary data.</text>
</comment>
<evidence type="ECO:0000256" key="10">
    <source>
        <dbReference type="RuleBase" id="RU364013"/>
    </source>
</evidence>
<evidence type="ECO:0000256" key="3">
    <source>
        <dbReference type="ARBA" id="ARBA00022454"/>
    </source>
</evidence>